<evidence type="ECO:0000256" key="7">
    <source>
        <dbReference type="ARBA" id="ARBA00023004"/>
    </source>
</evidence>
<evidence type="ECO:0000256" key="10">
    <source>
        <dbReference type="ARBA" id="ARBA00023304"/>
    </source>
</evidence>
<evidence type="ECO:0000256" key="4">
    <source>
        <dbReference type="ARBA" id="ARBA00022714"/>
    </source>
</evidence>
<comment type="function">
    <text evidence="15">Functions in the biosynthesis of branched-chain amino acids. Catalyzes the dehydration of (2R,3R)-2,3-dihydroxy-3-methylpentanoate (2,3-dihydroxy-3-methylvalerate) into 2-oxo-3-methylpentanoate (2-oxo-3-methylvalerate) and of (2R)-2,3-dihydroxy-3-methylbutanoate (2,3-dihydroxyisovalerate) into 2-oxo-3-methylbutanoate (2-oxoisovalerate), the penultimate precursor to L-isoleucine and L-valine, respectively.</text>
</comment>
<keyword evidence="22" id="KW-1185">Reference proteome</keyword>
<gene>
    <name evidence="15 19" type="primary">ilvD</name>
    <name evidence="20" type="ORF">LS73_008750</name>
    <name evidence="19" type="ORF">NCTC12714_01615</name>
</gene>
<dbReference type="PROSITE" id="PS00887">
    <property type="entry name" value="ILVD_EDD_2"/>
    <property type="match status" value="1"/>
</dbReference>
<evidence type="ECO:0000256" key="8">
    <source>
        <dbReference type="ARBA" id="ARBA00023014"/>
    </source>
</evidence>
<feature type="modified residue" description="N6-carboxylysine" evidence="15">
    <location>
        <position position="121"/>
    </location>
</feature>
<keyword evidence="7 15" id="KW-0408">Iron</keyword>
<evidence type="ECO:0000313" key="22">
    <source>
        <dbReference type="Proteomes" id="UP000255139"/>
    </source>
</evidence>
<comment type="catalytic activity">
    <reaction evidence="15">
        <text>(2R,3R)-2,3-dihydroxy-3-methylpentanoate = (S)-3-methyl-2-oxopentanoate + H2O</text>
        <dbReference type="Rhea" id="RHEA:27694"/>
        <dbReference type="ChEBI" id="CHEBI:15377"/>
        <dbReference type="ChEBI" id="CHEBI:35146"/>
        <dbReference type="ChEBI" id="CHEBI:49258"/>
        <dbReference type="EC" id="4.2.1.9"/>
    </reaction>
</comment>
<feature type="domain" description="Dihydroxy-acid/6-phosphogluconate dehydratase C-terminal" evidence="18">
    <location>
        <begin position="412"/>
        <end position="603"/>
    </location>
</feature>
<feature type="binding site" evidence="15">
    <location>
        <position position="78"/>
    </location>
    <ligand>
        <name>Mg(2+)</name>
        <dbReference type="ChEBI" id="CHEBI:18420"/>
    </ligand>
</feature>
<dbReference type="UniPathway" id="UPA00047">
    <property type="reaction ID" value="UER00057"/>
</dbReference>
<keyword evidence="8 15" id="KW-0411">Iron-sulfur</keyword>
<feature type="binding site" evidence="15">
    <location>
        <position position="120"/>
    </location>
    <ligand>
        <name>Mg(2+)</name>
        <dbReference type="ChEBI" id="CHEBI:18420"/>
    </ligand>
</feature>
<proteinExistence type="inferred from homology"/>
<comment type="similarity">
    <text evidence="2 15">Belongs to the IlvD/Edd family.</text>
</comment>
<reference evidence="20 21" key="1">
    <citation type="journal article" date="2014" name="Genome Announc.">
        <title>Draft genome sequences of eight enterohepatic helicobacter species isolated from both laboratory and wild rodents.</title>
        <authorList>
            <person name="Sheh A."/>
            <person name="Shen Z."/>
            <person name="Fox J.G."/>
        </authorList>
    </citation>
    <scope>NUCLEOTIDE SEQUENCE [LARGE SCALE GENOMIC DNA]</scope>
    <source>
        <strain evidence="20 21">ST1</strain>
    </source>
</reference>
<dbReference type="GO" id="GO:0009099">
    <property type="term" value="P:L-valine biosynthetic process"/>
    <property type="evidence" value="ECO:0007669"/>
    <property type="project" value="UniProtKB-UniRule"/>
</dbReference>
<dbReference type="EMBL" id="UGJE01000002">
    <property type="protein sequence ID" value="STQ86804.1"/>
    <property type="molecule type" value="Genomic_DNA"/>
</dbReference>
<protein>
    <recommendedName>
        <fullName evidence="14 15">Dihydroxy-acid dehydratase</fullName>
        <shortName evidence="15">DAD</shortName>
        <ecNumber evidence="14 15">4.2.1.9</ecNumber>
    </recommendedName>
</protein>
<dbReference type="GO" id="GO:0000287">
    <property type="term" value="F:magnesium ion binding"/>
    <property type="evidence" value="ECO:0007669"/>
    <property type="project" value="UniProtKB-UniRule"/>
</dbReference>
<dbReference type="PANTHER" id="PTHR43661:SF3">
    <property type="entry name" value="D-XYLONATE DEHYDRATASE YAGF-RELATED"/>
    <property type="match status" value="1"/>
</dbReference>
<dbReference type="InterPro" id="IPR056740">
    <property type="entry name" value="ILV_EDD_C"/>
</dbReference>
<dbReference type="Gene3D" id="3.50.30.80">
    <property type="entry name" value="IlvD/EDD C-terminal domain-like"/>
    <property type="match status" value="1"/>
</dbReference>
<dbReference type="STRING" id="216.LS73_05055"/>
<dbReference type="RefSeq" id="WP_034557955.1">
    <property type="nucleotide sequence ID" value="NZ_FZML01000033.1"/>
</dbReference>
<keyword evidence="4 15" id="KW-0001">2Fe-2S</keyword>
<dbReference type="FunFam" id="3.50.30.80:FF:000001">
    <property type="entry name" value="Dihydroxy-acid dehydratase"/>
    <property type="match status" value="1"/>
</dbReference>
<evidence type="ECO:0000256" key="3">
    <source>
        <dbReference type="ARBA" id="ARBA00022605"/>
    </source>
</evidence>
<evidence type="ECO:0000256" key="1">
    <source>
        <dbReference type="ARBA" id="ARBA00001946"/>
    </source>
</evidence>
<dbReference type="GO" id="GO:0005829">
    <property type="term" value="C:cytosol"/>
    <property type="evidence" value="ECO:0007669"/>
    <property type="project" value="TreeGrafter"/>
</dbReference>
<evidence type="ECO:0000256" key="12">
    <source>
        <dbReference type="ARBA" id="ARBA00029436"/>
    </source>
</evidence>
<dbReference type="Pfam" id="PF24877">
    <property type="entry name" value="ILV_EDD_C"/>
    <property type="match status" value="1"/>
</dbReference>
<evidence type="ECO:0000256" key="14">
    <source>
        <dbReference type="ARBA" id="ARBA00029490"/>
    </source>
</evidence>
<feature type="compositionally biased region" description="Polar residues" evidence="16">
    <location>
        <begin position="368"/>
        <end position="379"/>
    </location>
</feature>
<comment type="caution">
    <text evidence="15">Lacks conserved residue(s) required for the propagation of feature annotation.</text>
</comment>
<evidence type="ECO:0000259" key="17">
    <source>
        <dbReference type="Pfam" id="PF00920"/>
    </source>
</evidence>
<evidence type="ECO:0000256" key="15">
    <source>
        <dbReference type="HAMAP-Rule" id="MF_00012"/>
    </source>
</evidence>
<dbReference type="GO" id="GO:0051537">
    <property type="term" value="F:2 iron, 2 sulfur cluster binding"/>
    <property type="evidence" value="ECO:0007669"/>
    <property type="project" value="UniProtKB-UniRule"/>
</dbReference>
<evidence type="ECO:0000313" key="19">
    <source>
        <dbReference type="EMBL" id="STQ86804.1"/>
    </source>
</evidence>
<name>A0A099U0N2_9HELI</name>
<dbReference type="SUPFAM" id="SSF52016">
    <property type="entry name" value="LeuD/IlvD-like"/>
    <property type="match status" value="1"/>
</dbReference>
<keyword evidence="3 15" id="KW-0028">Amino-acid biosynthesis</keyword>
<dbReference type="InterPro" id="IPR004404">
    <property type="entry name" value="DihydroxyA_deHydtase"/>
</dbReference>
<evidence type="ECO:0000313" key="21">
    <source>
        <dbReference type="Proteomes" id="UP000029922"/>
    </source>
</evidence>
<evidence type="ECO:0000256" key="5">
    <source>
        <dbReference type="ARBA" id="ARBA00022723"/>
    </source>
</evidence>
<dbReference type="GO" id="GO:0009097">
    <property type="term" value="P:isoleucine biosynthetic process"/>
    <property type="evidence" value="ECO:0007669"/>
    <property type="project" value="UniProtKB-UniRule"/>
</dbReference>
<dbReference type="InterPro" id="IPR037237">
    <property type="entry name" value="IlvD/EDD_N"/>
</dbReference>
<dbReference type="InterPro" id="IPR020558">
    <property type="entry name" value="DiOHA_6PGluconate_deHydtase_CS"/>
</dbReference>
<dbReference type="AlphaFoldDB" id="A0A099U0N2"/>
<dbReference type="EMBL" id="JRPD02000028">
    <property type="protein sequence ID" value="TLD98505.1"/>
    <property type="molecule type" value="Genomic_DNA"/>
</dbReference>
<feature type="region of interest" description="Disordered" evidence="16">
    <location>
        <begin position="353"/>
        <end position="380"/>
    </location>
</feature>
<feature type="active site" description="Proton acceptor" evidence="15">
    <location>
        <position position="522"/>
    </location>
</feature>
<evidence type="ECO:0000256" key="6">
    <source>
        <dbReference type="ARBA" id="ARBA00022842"/>
    </source>
</evidence>
<evidence type="ECO:0000256" key="16">
    <source>
        <dbReference type="SAM" id="MobiDB-lite"/>
    </source>
</evidence>
<accession>A0A099U0N2</accession>
<evidence type="ECO:0000313" key="20">
    <source>
        <dbReference type="EMBL" id="TLD98505.1"/>
    </source>
</evidence>
<dbReference type="PANTHER" id="PTHR43661">
    <property type="entry name" value="D-XYLONATE DEHYDRATASE"/>
    <property type="match status" value="1"/>
</dbReference>
<evidence type="ECO:0000256" key="11">
    <source>
        <dbReference type="ARBA" id="ARBA00029304"/>
    </source>
</evidence>
<dbReference type="Pfam" id="PF00920">
    <property type="entry name" value="ILVD_EDD_N"/>
    <property type="match status" value="1"/>
</dbReference>
<sequence length="609" mass="65113">MRSDTIKKGFQRTPHRSLLRATGLKDEDFNKPFIGIANSYIDIIPGHFFLNHYAQIIKEEIRTAGGVPFEFNTIGVDDGIAMGHSGMLYSLPSRELIADSIETMMNAHSLDAMICIPNCDKIVPGMLMGALRVNVPTIFVSGGPMKAGRLEDGTILDLNSAFEAVGAFSEGKIDEKRLHEIECNACPGGGSCSGMFTANSMNTLCEAMGVALPGNGTILALSKEREELLRKAAHRIVEIALDESKSEQFRFRNILNKKAVHNAFVVDMAMGGSTNTILHMLAIAKEAEVDFNLDSINAIASQVAHIAKIAPALSTIHMEDINRAGGVSAVMNEVAKRGNGSLTQSLNECGDSARSFASSKLPSPHLAQHSNPTQDNSLPDSHKDSILYLDALTITGETLGERIKTAQIVDSNVIRHNENAYSQVGGLKILYGNLAREGAVLKVAAVAESMKEFEGIAVCFNSQEEAIKGIAGGKVKAGNVVVIRYEGPKGGPGMQEMLTPTSLIMGMGLGESVALITDGRFSGATRGGCIGHISPEAAEGGLIALIEDGDKIAISVSKGSLELLVDSKTLESRRAQWKPIKKEIKSKWLKRYSLLVSNAANGAVLKTEL</sequence>
<dbReference type="PROSITE" id="PS00886">
    <property type="entry name" value="ILVD_EDD_1"/>
    <property type="match status" value="1"/>
</dbReference>
<dbReference type="EC" id="4.2.1.9" evidence="14 15"/>
<dbReference type="GO" id="GO:0004160">
    <property type="term" value="F:dihydroxy-acid dehydratase activity"/>
    <property type="evidence" value="ECO:0007669"/>
    <property type="project" value="UniProtKB-UniRule"/>
</dbReference>
<comment type="cofactor">
    <cofactor evidence="1 15">
        <name>Mg(2+)</name>
        <dbReference type="ChEBI" id="CHEBI:18420"/>
    </cofactor>
</comment>
<dbReference type="OrthoDB" id="9807077at2"/>
<comment type="cofactor">
    <cofactor evidence="15">
        <name>[2Fe-2S] cluster</name>
        <dbReference type="ChEBI" id="CHEBI:190135"/>
    </cofactor>
    <text evidence="15">Binds 1 [2Fe-2S] cluster per subunit. This cluster acts as a Lewis acid cofactor.</text>
</comment>
<evidence type="ECO:0000256" key="13">
    <source>
        <dbReference type="ARBA" id="ARBA00029437"/>
    </source>
</evidence>
<reference evidence="19 22" key="2">
    <citation type="submission" date="2018-06" db="EMBL/GenBank/DDBJ databases">
        <authorList>
            <consortium name="Pathogen Informatics"/>
            <person name="Doyle S."/>
        </authorList>
    </citation>
    <scope>NUCLEOTIDE SEQUENCE [LARGE SCALE GENOMIC DNA]</scope>
    <source>
        <strain evidence="19 22">NCTC12714</strain>
    </source>
</reference>
<feature type="domain" description="Dihydroxy-acid/6-phosphogluconate dehydratase N-terminal" evidence="17">
    <location>
        <begin position="31"/>
        <end position="338"/>
    </location>
</feature>
<organism evidence="19 22">
    <name type="scientific">Helicobacter muridarum</name>
    <dbReference type="NCBI Taxonomy" id="216"/>
    <lineage>
        <taxon>Bacteria</taxon>
        <taxon>Pseudomonadati</taxon>
        <taxon>Campylobacterota</taxon>
        <taxon>Epsilonproteobacteria</taxon>
        <taxon>Campylobacterales</taxon>
        <taxon>Helicobacteraceae</taxon>
        <taxon>Helicobacter</taxon>
    </lineage>
</organism>
<dbReference type="HAMAP" id="MF_00012">
    <property type="entry name" value="IlvD"/>
    <property type="match status" value="1"/>
</dbReference>
<keyword evidence="10 15" id="KW-0100">Branched-chain amino acid biosynthesis</keyword>
<dbReference type="SUPFAM" id="SSF143975">
    <property type="entry name" value="IlvD/EDD N-terminal domain-like"/>
    <property type="match status" value="1"/>
</dbReference>
<feature type="binding site" evidence="15">
    <location>
        <position position="496"/>
    </location>
    <ligand>
        <name>Mg(2+)</name>
        <dbReference type="ChEBI" id="CHEBI:18420"/>
    </ligand>
</feature>
<evidence type="ECO:0000256" key="9">
    <source>
        <dbReference type="ARBA" id="ARBA00023239"/>
    </source>
</evidence>
<comment type="pathway">
    <text evidence="13 15">Amino-acid biosynthesis; L-isoleucine biosynthesis; L-isoleucine from 2-oxobutanoate: step 3/4.</text>
</comment>
<comment type="subunit">
    <text evidence="15">Homodimer.</text>
</comment>
<dbReference type="Proteomes" id="UP000029922">
    <property type="component" value="Unassembled WGS sequence"/>
</dbReference>
<comment type="pathway">
    <text evidence="12 15">Amino-acid biosynthesis; L-valine biosynthesis; L-valine from pyruvate: step 3/4.</text>
</comment>
<dbReference type="InterPro" id="IPR042096">
    <property type="entry name" value="Dihydro-acid_dehy_C"/>
</dbReference>
<dbReference type="UniPathway" id="UPA00049">
    <property type="reaction ID" value="UER00061"/>
</dbReference>
<evidence type="ECO:0000256" key="2">
    <source>
        <dbReference type="ARBA" id="ARBA00006486"/>
    </source>
</evidence>
<keyword evidence="5 15" id="KW-0479">Metal-binding</keyword>
<dbReference type="Proteomes" id="UP000255139">
    <property type="component" value="Unassembled WGS sequence"/>
</dbReference>
<comment type="catalytic activity">
    <reaction evidence="11">
        <text>(2R)-2,3-dihydroxy-3-methylbutanoate = 3-methyl-2-oxobutanoate + H2O</text>
        <dbReference type="Rhea" id="RHEA:24809"/>
        <dbReference type="ChEBI" id="CHEBI:11851"/>
        <dbReference type="ChEBI" id="CHEBI:15377"/>
        <dbReference type="ChEBI" id="CHEBI:49072"/>
        <dbReference type="EC" id="4.2.1.9"/>
    </reaction>
    <physiologicalReaction direction="left-to-right" evidence="11">
        <dbReference type="Rhea" id="RHEA:24810"/>
    </physiologicalReaction>
</comment>
<dbReference type="InterPro" id="IPR000581">
    <property type="entry name" value="ILV_EDD_N"/>
</dbReference>
<feature type="binding site" description="via carbamate group" evidence="15">
    <location>
        <position position="121"/>
    </location>
    <ligand>
        <name>Mg(2+)</name>
        <dbReference type="ChEBI" id="CHEBI:18420"/>
    </ligand>
</feature>
<keyword evidence="6 15" id="KW-0460">Magnesium</keyword>
<keyword evidence="9 15" id="KW-0456">Lyase</keyword>
<evidence type="ECO:0000259" key="18">
    <source>
        <dbReference type="Pfam" id="PF24877"/>
    </source>
</evidence>